<dbReference type="Gene3D" id="1.20.990.10">
    <property type="entry name" value="NADPH-cytochrome p450 Reductase, Chain A, domain 3"/>
    <property type="match status" value="1"/>
</dbReference>
<keyword evidence="3" id="KW-0274">FAD</keyword>
<evidence type="ECO:0000256" key="1">
    <source>
        <dbReference type="ARBA" id="ARBA00001974"/>
    </source>
</evidence>
<dbReference type="AlphaFoldDB" id="A0AAV8Z9G9"/>
<organism evidence="9 10">
    <name type="scientific">Aromia moschata</name>
    <dbReference type="NCBI Taxonomy" id="1265417"/>
    <lineage>
        <taxon>Eukaryota</taxon>
        <taxon>Metazoa</taxon>
        <taxon>Ecdysozoa</taxon>
        <taxon>Arthropoda</taxon>
        <taxon>Hexapoda</taxon>
        <taxon>Insecta</taxon>
        <taxon>Pterygota</taxon>
        <taxon>Neoptera</taxon>
        <taxon>Endopterygota</taxon>
        <taxon>Coleoptera</taxon>
        <taxon>Polyphaga</taxon>
        <taxon>Cucujiformia</taxon>
        <taxon>Chrysomeloidea</taxon>
        <taxon>Cerambycidae</taxon>
        <taxon>Cerambycinae</taxon>
        <taxon>Callichromatini</taxon>
        <taxon>Aromia</taxon>
    </lineage>
</organism>
<keyword evidence="2" id="KW-0285">Flavoprotein</keyword>
<dbReference type="PANTHER" id="PTHR19384">
    <property type="entry name" value="NITRIC OXIDE SYNTHASE-RELATED"/>
    <property type="match status" value="1"/>
</dbReference>
<dbReference type="GO" id="GO:0030586">
    <property type="term" value="F:[methionine synthase] reductase (NADPH) activity"/>
    <property type="evidence" value="ECO:0007669"/>
    <property type="project" value="UniProtKB-EC"/>
</dbReference>
<dbReference type="SUPFAM" id="SSF52343">
    <property type="entry name" value="Ferredoxin reductase-like, C-terminal NADP-linked domain"/>
    <property type="match status" value="1"/>
</dbReference>
<dbReference type="InterPro" id="IPR003097">
    <property type="entry name" value="CysJ-like_FAD-binding"/>
</dbReference>
<evidence type="ECO:0000256" key="6">
    <source>
        <dbReference type="ARBA" id="ARBA00039088"/>
    </source>
</evidence>
<dbReference type="FunFam" id="1.20.990.10:FF:000007">
    <property type="entry name" value="Methionine synthase reductase"/>
    <property type="match status" value="1"/>
</dbReference>
<dbReference type="GO" id="GO:0050660">
    <property type="term" value="F:flavin adenine dinucleotide binding"/>
    <property type="evidence" value="ECO:0007669"/>
    <property type="project" value="TreeGrafter"/>
</dbReference>
<reference evidence="9" key="1">
    <citation type="journal article" date="2023" name="Insect Mol. Biol.">
        <title>Genome sequencing provides insights into the evolution of gene families encoding plant cell wall-degrading enzymes in longhorned beetles.</title>
        <authorList>
            <person name="Shin N.R."/>
            <person name="Okamura Y."/>
            <person name="Kirsch R."/>
            <person name="Pauchet Y."/>
        </authorList>
    </citation>
    <scope>NUCLEOTIDE SEQUENCE</scope>
    <source>
        <strain evidence="9">AMC_N1</strain>
    </source>
</reference>
<dbReference type="SUPFAM" id="SSF63380">
    <property type="entry name" value="Riboflavin synthase domain-like"/>
    <property type="match status" value="1"/>
</dbReference>
<evidence type="ECO:0000259" key="8">
    <source>
        <dbReference type="PROSITE" id="PS51384"/>
    </source>
</evidence>
<dbReference type="GO" id="GO:0005829">
    <property type="term" value="C:cytosol"/>
    <property type="evidence" value="ECO:0007669"/>
    <property type="project" value="TreeGrafter"/>
</dbReference>
<dbReference type="InterPro" id="IPR017938">
    <property type="entry name" value="Riboflavin_synthase-like_b-brl"/>
</dbReference>
<dbReference type="PROSITE" id="PS51384">
    <property type="entry name" value="FAD_FR"/>
    <property type="match status" value="1"/>
</dbReference>
<proteinExistence type="predicted"/>
<dbReference type="GO" id="GO:0010181">
    <property type="term" value="F:FMN binding"/>
    <property type="evidence" value="ECO:0007669"/>
    <property type="project" value="TreeGrafter"/>
</dbReference>
<dbReference type="GO" id="GO:0003958">
    <property type="term" value="F:NADPH-hemoprotein reductase activity"/>
    <property type="evidence" value="ECO:0007669"/>
    <property type="project" value="UniProtKB-EC"/>
</dbReference>
<dbReference type="EMBL" id="JAPWTK010000008">
    <property type="protein sequence ID" value="KAJ8960555.1"/>
    <property type="molecule type" value="Genomic_DNA"/>
</dbReference>
<keyword evidence="10" id="KW-1185">Reference proteome</keyword>
<dbReference type="InterPro" id="IPR039261">
    <property type="entry name" value="FNR_nucleotide-bd"/>
</dbReference>
<protein>
    <recommendedName>
        <fullName evidence="7">Methionine synthase reductase</fullName>
        <ecNumber evidence="6">1.16.1.8</ecNumber>
        <ecNumber evidence="5">1.6.2.4</ecNumber>
    </recommendedName>
</protein>
<evidence type="ECO:0000313" key="10">
    <source>
        <dbReference type="Proteomes" id="UP001162162"/>
    </source>
</evidence>
<dbReference type="GO" id="GO:0009725">
    <property type="term" value="P:response to hormone"/>
    <property type="evidence" value="ECO:0007669"/>
    <property type="project" value="TreeGrafter"/>
</dbReference>
<evidence type="ECO:0000256" key="3">
    <source>
        <dbReference type="ARBA" id="ARBA00022827"/>
    </source>
</evidence>
<dbReference type="InterPro" id="IPR001709">
    <property type="entry name" value="Flavoprot_Pyr_Nucl_cyt_Rdtase"/>
</dbReference>
<dbReference type="EC" id="1.16.1.8" evidence="6"/>
<comment type="caution">
    <text evidence="9">The sequence shown here is derived from an EMBL/GenBank/DDBJ whole genome shotgun (WGS) entry which is preliminary data.</text>
</comment>
<dbReference type="InterPro" id="IPR023173">
    <property type="entry name" value="NADPH_Cyt_P450_Rdtase_alpha"/>
</dbReference>
<keyword evidence="4" id="KW-0560">Oxidoreductase</keyword>
<evidence type="ECO:0000256" key="4">
    <source>
        <dbReference type="ARBA" id="ARBA00023002"/>
    </source>
</evidence>
<dbReference type="InterPro" id="IPR001433">
    <property type="entry name" value="OxRdtase_FAD/NAD-bd"/>
</dbReference>
<evidence type="ECO:0000313" key="9">
    <source>
        <dbReference type="EMBL" id="KAJ8960555.1"/>
    </source>
</evidence>
<sequence>MPQYLKSTLSENKSETTARVNHYEFRNRPFSVSDVFLTQIGDSKLLTKGEDVKRVYDLKLSTKRFRTFLSTFLPGDTIGILPRNDPVEVDKLLVRLNVEAEAEKWYNLSISEDTTKKNATIPKHIPISGVFRDIFTYYVDIRKPPKKLFLKALIPYTRDPQEAEKLQEVCSPKGSKQYSDLITGSAQTLSGLLNKFPSCSPPVEVILEHSSPLQPRYFSIASSPLENDALHITFFVVENEDGTKGVCTGWLEELVNLNESQRAKIPIYFRKPNNFRIPSDSSLPLVMVATGTGLAPFKGFLDHRLLLRKNGKRDTGDAVLFYGCRYRDRDFLYAERMEEYLDNGALTKLYTAFSRDGEEKCYVQNRIDRNGEEFVNYVLNKNAVIYVCGNMKTVVKDVKEAVVNNLVEYGDLDLEVAREYLNELVKNDRFVIDSWS</sequence>
<comment type="cofactor">
    <cofactor evidence="1">
        <name>FAD</name>
        <dbReference type="ChEBI" id="CHEBI:57692"/>
    </cofactor>
</comment>
<dbReference type="PANTHER" id="PTHR19384:SF17">
    <property type="entry name" value="NADPH--CYTOCHROME P450 REDUCTASE"/>
    <property type="match status" value="1"/>
</dbReference>
<feature type="domain" description="FAD-binding FR-type" evidence="8">
    <location>
        <begin position="2"/>
        <end position="278"/>
    </location>
</feature>
<dbReference type="FunFam" id="3.40.50.80:FF:000032">
    <property type="entry name" value="NADPH-dependent diflavin oxidoreductase 1"/>
    <property type="match status" value="1"/>
</dbReference>
<dbReference type="Gene3D" id="3.40.50.80">
    <property type="entry name" value="Nucleotide-binding domain of ferredoxin-NADP reductase (FNR) module"/>
    <property type="match status" value="1"/>
</dbReference>
<evidence type="ECO:0000256" key="5">
    <source>
        <dbReference type="ARBA" id="ARBA00023797"/>
    </source>
</evidence>
<name>A0AAV8Z9G9_9CUCU</name>
<dbReference type="PRINTS" id="PR00371">
    <property type="entry name" value="FPNCR"/>
</dbReference>
<dbReference type="Proteomes" id="UP001162162">
    <property type="component" value="Unassembled WGS sequence"/>
</dbReference>
<dbReference type="Gene3D" id="2.40.30.10">
    <property type="entry name" value="Translation factors"/>
    <property type="match status" value="1"/>
</dbReference>
<gene>
    <name evidence="9" type="ORF">NQ318_013843</name>
</gene>
<evidence type="ECO:0000256" key="2">
    <source>
        <dbReference type="ARBA" id="ARBA00022630"/>
    </source>
</evidence>
<dbReference type="Pfam" id="PF00175">
    <property type="entry name" value="NAD_binding_1"/>
    <property type="match status" value="1"/>
</dbReference>
<dbReference type="EC" id="1.6.2.4" evidence="5"/>
<dbReference type="Pfam" id="PF00667">
    <property type="entry name" value="FAD_binding_1"/>
    <property type="match status" value="1"/>
</dbReference>
<accession>A0AAV8Z9G9</accession>
<evidence type="ECO:0000256" key="7">
    <source>
        <dbReference type="ARBA" id="ARBA00040659"/>
    </source>
</evidence>
<dbReference type="InterPro" id="IPR017927">
    <property type="entry name" value="FAD-bd_FR_type"/>
</dbReference>